<name>A0A1F6VN36_9BACT</name>
<accession>A0A1F6VN36</accession>
<sequence>MNKTFVTVLILVIIVLGGYFLLQNPEAQAPTTGTPISLPVTDQSVLVDENVVVYSDTGYSPSTLNVKVGDIVTFKNNSSMSMWTASAMHPTHAVYPTTGGCLGSTFDACKGVQPGDSWSFKFDIVGSWKYHDHLKPSFFGTVVVK</sequence>
<evidence type="ECO:0000313" key="3">
    <source>
        <dbReference type="Proteomes" id="UP000177112"/>
    </source>
</evidence>
<comment type="caution">
    <text evidence="2">The sequence shown here is derived from an EMBL/GenBank/DDBJ whole genome shotgun (WGS) entry which is preliminary data.</text>
</comment>
<reference evidence="2 3" key="1">
    <citation type="journal article" date="2016" name="Nat. Commun.">
        <title>Thousands of microbial genomes shed light on interconnected biogeochemical processes in an aquifer system.</title>
        <authorList>
            <person name="Anantharaman K."/>
            <person name="Brown C.T."/>
            <person name="Hug L.A."/>
            <person name="Sharon I."/>
            <person name="Castelle C.J."/>
            <person name="Probst A.J."/>
            <person name="Thomas B.C."/>
            <person name="Singh A."/>
            <person name="Wilkins M.J."/>
            <person name="Karaoz U."/>
            <person name="Brodie E.L."/>
            <person name="Williams K.H."/>
            <person name="Hubbard S.S."/>
            <person name="Banfield J.F."/>
        </authorList>
    </citation>
    <scope>NUCLEOTIDE SEQUENCE [LARGE SCALE GENOMIC DNA]</scope>
</reference>
<gene>
    <name evidence="2" type="ORF">A3B84_02490</name>
</gene>
<dbReference type="EMBL" id="MFTY01000021">
    <property type="protein sequence ID" value="OGI71048.1"/>
    <property type="molecule type" value="Genomic_DNA"/>
</dbReference>
<feature type="transmembrane region" description="Helical" evidence="1">
    <location>
        <begin position="5"/>
        <end position="22"/>
    </location>
</feature>
<keyword evidence="1" id="KW-0472">Membrane</keyword>
<dbReference type="Gene3D" id="2.60.40.420">
    <property type="entry name" value="Cupredoxins - blue copper proteins"/>
    <property type="match status" value="1"/>
</dbReference>
<dbReference type="Proteomes" id="UP000177112">
    <property type="component" value="Unassembled WGS sequence"/>
</dbReference>
<evidence type="ECO:0000313" key="2">
    <source>
        <dbReference type="EMBL" id="OGI71048.1"/>
    </source>
</evidence>
<keyword evidence="1" id="KW-0812">Transmembrane</keyword>
<dbReference type="SUPFAM" id="SSF49503">
    <property type="entry name" value="Cupredoxins"/>
    <property type="match status" value="1"/>
</dbReference>
<proteinExistence type="predicted"/>
<evidence type="ECO:0000256" key="1">
    <source>
        <dbReference type="SAM" id="Phobius"/>
    </source>
</evidence>
<keyword evidence="1" id="KW-1133">Transmembrane helix</keyword>
<dbReference type="AlphaFoldDB" id="A0A1F6VN36"/>
<organism evidence="2 3">
    <name type="scientific">Candidatus Nomurabacteria bacterium RIFCSPHIGHO2_02_FULL_35_13</name>
    <dbReference type="NCBI Taxonomy" id="1801748"/>
    <lineage>
        <taxon>Bacteria</taxon>
        <taxon>Candidatus Nomuraibacteriota</taxon>
    </lineage>
</organism>
<evidence type="ECO:0008006" key="4">
    <source>
        <dbReference type="Google" id="ProtNLM"/>
    </source>
</evidence>
<dbReference type="STRING" id="1801748.A3B84_02490"/>
<protein>
    <recommendedName>
        <fullName evidence="4">Blue (type 1) copper domain-containing protein</fullName>
    </recommendedName>
</protein>
<dbReference type="InterPro" id="IPR008972">
    <property type="entry name" value="Cupredoxin"/>
</dbReference>